<keyword evidence="3" id="KW-1185">Reference proteome</keyword>
<dbReference type="GeneID" id="73289490"/>
<dbReference type="InterPro" id="IPR006016">
    <property type="entry name" value="UspA"/>
</dbReference>
<evidence type="ECO:0000259" key="1">
    <source>
        <dbReference type="Pfam" id="PF00582"/>
    </source>
</evidence>
<dbReference type="InterPro" id="IPR014729">
    <property type="entry name" value="Rossmann-like_a/b/a_fold"/>
</dbReference>
<dbReference type="Pfam" id="PF00582">
    <property type="entry name" value="Usp"/>
    <property type="match status" value="1"/>
</dbReference>
<evidence type="ECO:0000313" key="3">
    <source>
        <dbReference type="Proteomes" id="UP001056855"/>
    </source>
</evidence>
<dbReference type="SUPFAM" id="SSF52402">
    <property type="entry name" value="Adenine nucleotide alpha hydrolases-like"/>
    <property type="match status" value="1"/>
</dbReference>
<dbReference type="RefSeq" id="WP_254159442.1">
    <property type="nucleotide sequence ID" value="NZ_CP100355.1"/>
</dbReference>
<dbReference type="EMBL" id="CP100355">
    <property type="protein sequence ID" value="UTF54736.1"/>
    <property type="molecule type" value="Genomic_DNA"/>
</dbReference>
<dbReference type="AlphaFoldDB" id="A0A9E7NC61"/>
<reference evidence="2" key="1">
    <citation type="submission" date="2022-06" db="EMBL/GenBank/DDBJ databases">
        <title>Diverse halophilic archaea isolated from saline environments.</title>
        <authorList>
            <person name="Cui H.-L."/>
        </authorList>
    </citation>
    <scope>NUCLEOTIDE SEQUENCE</scope>
    <source>
        <strain evidence="2">WLHS1</strain>
    </source>
</reference>
<protein>
    <submittedName>
        <fullName evidence="2">Universal stress protein</fullName>
    </submittedName>
</protein>
<accession>A0A9E7NC61</accession>
<evidence type="ECO:0000313" key="2">
    <source>
        <dbReference type="EMBL" id="UTF54736.1"/>
    </source>
</evidence>
<dbReference type="Gene3D" id="3.40.50.620">
    <property type="entry name" value="HUPs"/>
    <property type="match status" value="1"/>
</dbReference>
<dbReference type="CDD" id="cd00293">
    <property type="entry name" value="USP-like"/>
    <property type="match status" value="1"/>
</dbReference>
<gene>
    <name evidence="2" type="ORF">NGM29_05550</name>
</gene>
<sequence length="162" mass="18302">MIDHNRALVVLGFSETSRRLLEYAGRHAQECDVELILLTIMPTSEFQERDRARLAIPHVEKSYTVGEAEEEGVRHAKRLAREALEGFDVSYEIESHVGRQASLVLERARDRDCSTIFMAGHRNGPWQNTTFDNVMAEVVSAFEGPVTVMMGPERDRDIGNSV</sequence>
<proteinExistence type="predicted"/>
<organism evidence="2 3">
    <name type="scientific">Natronosalvus rutilus</name>
    <dbReference type="NCBI Taxonomy" id="2953753"/>
    <lineage>
        <taxon>Archaea</taxon>
        <taxon>Methanobacteriati</taxon>
        <taxon>Methanobacteriota</taxon>
        <taxon>Stenosarchaea group</taxon>
        <taxon>Halobacteria</taxon>
        <taxon>Halobacteriales</taxon>
        <taxon>Natrialbaceae</taxon>
        <taxon>Natronosalvus</taxon>
    </lineage>
</organism>
<dbReference type="Proteomes" id="UP001056855">
    <property type="component" value="Chromosome"/>
</dbReference>
<feature type="domain" description="UspA" evidence="1">
    <location>
        <begin position="6"/>
        <end position="148"/>
    </location>
</feature>
<dbReference type="KEGG" id="sawl:NGM29_05550"/>
<name>A0A9E7NC61_9EURY</name>